<evidence type="ECO:0000256" key="1">
    <source>
        <dbReference type="ARBA" id="ARBA00010116"/>
    </source>
</evidence>
<protein>
    <submittedName>
        <fullName evidence="4">Polycystin cation channel protein</fullName>
    </submittedName>
</protein>
<dbReference type="Gene3D" id="2.60.40.10">
    <property type="entry name" value="Immunoglobulins"/>
    <property type="match status" value="4"/>
</dbReference>
<feature type="domain" description="PKD" evidence="3">
    <location>
        <begin position="324"/>
        <end position="405"/>
    </location>
</feature>
<dbReference type="PROSITE" id="PS51257">
    <property type="entry name" value="PROKAR_LIPOPROTEIN"/>
    <property type="match status" value="1"/>
</dbReference>
<dbReference type="Pfam" id="PF02369">
    <property type="entry name" value="Big_1"/>
    <property type="match status" value="1"/>
</dbReference>
<dbReference type="SUPFAM" id="SSF49373">
    <property type="entry name" value="Invasin/intimin cell-adhesion fragments"/>
    <property type="match status" value="2"/>
</dbReference>
<dbReference type="SUPFAM" id="SSF49299">
    <property type="entry name" value="PKD domain"/>
    <property type="match status" value="2"/>
</dbReference>
<dbReference type="RefSeq" id="WP_162271431.1">
    <property type="nucleotide sequence ID" value="NZ_CP015136.1"/>
</dbReference>
<evidence type="ECO:0000313" key="4">
    <source>
        <dbReference type="EMBL" id="AMY10252.1"/>
    </source>
</evidence>
<comment type="similarity">
    <text evidence="1">Belongs to the intimin/invasin family.</text>
</comment>
<accession>A0A143PNR0</accession>
<feature type="signal peptide" evidence="2">
    <location>
        <begin position="1"/>
        <end position="29"/>
    </location>
</feature>
<proteinExistence type="inferred from homology"/>
<dbReference type="STRING" id="1855912.LuPra_03482"/>
<dbReference type="Proteomes" id="UP000076079">
    <property type="component" value="Chromosome"/>
</dbReference>
<name>A0A143PNR0_LUTPR</name>
<dbReference type="InterPro" id="IPR000601">
    <property type="entry name" value="PKD_dom"/>
</dbReference>
<dbReference type="SMART" id="SM00089">
    <property type="entry name" value="PKD"/>
    <property type="match status" value="2"/>
</dbReference>
<dbReference type="EMBL" id="CP015136">
    <property type="protein sequence ID" value="AMY10252.1"/>
    <property type="molecule type" value="Genomic_DNA"/>
</dbReference>
<feature type="domain" description="PKD" evidence="3">
    <location>
        <begin position="269"/>
        <end position="326"/>
    </location>
</feature>
<feature type="chain" id="PRO_5007511784" evidence="2">
    <location>
        <begin position="30"/>
        <end position="405"/>
    </location>
</feature>
<dbReference type="AlphaFoldDB" id="A0A143PNR0"/>
<reference evidence="4 5" key="1">
    <citation type="journal article" date="2016" name="Genome Announc.">
        <title>First Complete Genome Sequence of a Subdivision 6 Acidobacterium Strain.</title>
        <authorList>
            <person name="Huang S."/>
            <person name="Vieira S."/>
            <person name="Bunk B."/>
            <person name="Riedel T."/>
            <person name="Sproer C."/>
            <person name="Overmann J."/>
        </authorList>
    </citation>
    <scope>NUCLEOTIDE SEQUENCE [LARGE SCALE GENOMIC DNA]</scope>
    <source>
        <strain evidence="5">DSM 100886 HEG_-6_39</strain>
    </source>
</reference>
<dbReference type="CDD" id="cd00146">
    <property type="entry name" value="PKD"/>
    <property type="match status" value="2"/>
</dbReference>
<keyword evidence="2" id="KW-0732">Signal</keyword>
<evidence type="ECO:0000256" key="2">
    <source>
        <dbReference type="SAM" id="SignalP"/>
    </source>
</evidence>
<dbReference type="InterPro" id="IPR013783">
    <property type="entry name" value="Ig-like_fold"/>
</dbReference>
<dbReference type="InterPro" id="IPR008964">
    <property type="entry name" value="Invasin/intimin_cell_adhesion"/>
</dbReference>
<dbReference type="InterPro" id="IPR003344">
    <property type="entry name" value="Big_1_dom"/>
</dbReference>
<dbReference type="InterPro" id="IPR022409">
    <property type="entry name" value="PKD/Chitinase_dom"/>
</dbReference>
<dbReference type="Pfam" id="PF18911">
    <property type="entry name" value="PKD_4"/>
    <property type="match status" value="1"/>
</dbReference>
<dbReference type="KEGG" id="abac:LuPra_03482"/>
<gene>
    <name evidence="4" type="ORF">LuPra_03482</name>
</gene>
<dbReference type="PROSITE" id="PS50093">
    <property type="entry name" value="PKD"/>
    <property type="match status" value="2"/>
</dbReference>
<evidence type="ECO:0000313" key="5">
    <source>
        <dbReference type="Proteomes" id="UP000076079"/>
    </source>
</evidence>
<dbReference type="Pfam" id="PF00801">
    <property type="entry name" value="PKD"/>
    <property type="match status" value="1"/>
</dbReference>
<reference evidence="5" key="2">
    <citation type="submission" date="2016-04" db="EMBL/GenBank/DDBJ databases">
        <title>First Complete Genome Sequence of a Subdivision 6 Acidobacterium.</title>
        <authorList>
            <person name="Huang S."/>
            <person name="Vieira S."/>
            <person name="Bunk B."/>
            <person name="Riedel T."/>
            <person name="Sproeer C."/>
            <person name="Overmann J."/>
        </authorList>
    </citation>
    <scope>NUCLEOTIDE SEQUENCE [LARGE SCALE GENOMIC DNA]</scope>
    <source>
        <strain evidence="5">DSM 100886 HEG_-6_39</strain>
    </source>
</reference>
<evidence type="ECO:0000259" key="3">
    <source>
        <dbReference type="PROSITE" id="PS50093"/>
    </source>
</evidence>
<organism evidence="4 5">
    <name type="scientific">Luteitalea pratensis</name>
    <dbReference type="NCBI Taxonomy" id="1855912"/>
    <lineage>
        <taxon>Bacteria</taxon>
        <taxon>Pseudomonadati</taxon>
        <taxon>Acidobacteriota</taxon>
        <taxon>Vicinamibacteria</taxon>
        <taxon>Vicinamibacterales</taxon>
        <taxon>Vicinamibacteraceae</taxon>
        <taxon>Luteitalea</taxon>
    </lineage>
</organism>
<keyword evidence="5" id="KW-1185">Reference proteome</keyword>
<dbReference type="PATRIC" id="fig|1813736.3.peg.3691"/>
<dbReference type="InterPro" id="IPR035986">
    <property type="entry name" value="PKD_dom_sf"/>
</dbReference>
<sequence length="405" mass="41011" precursor="true">MLAPQRRVSSFVRALALRAALGTTTMALGAVLVGCDKAPLTAPTDSAVTLFANQTVVALNGSVEITANVTEPGGVPVQNGTQVNFTTTLGNIEPAEARTSGGRASARLNAGTASGVAQIRAFSGGAQAEALEVRVGAAAASQLTVTATPSAVGPNGGTVEILAVATGENNQRLPGVPVTFGTSAGTLRDSNVITDGNGEARTVLTTTREATVTATVGTVSATTTVRVTTRPVITLTGPTAAIGEGETTTFTVNVQAQANGDAVRDAVIDFGDGERRSLGALTGSRTIQKAYARKGTYAVTVTVTDTGGEITTAATTVTVEERVINVTLTASPSNPAVNTVVQFTATASGTNIVSYNWNLGDGDTRVTTGPSTSKVYGSSGRRRVTLEVVNAAGQRGEAFIEILVQ</sequence>